<evidence type="ECO:0000256" key="2">
    <source>
        <dbReference type="ARBA" id="ARBA00022803"/>
    </source>
</evidence>
<dbReference type="Pfam" id="PF13432">
    <property type="entry name" value="TPR_16"/>
    <property type="match status" value="1"/>
</dbReference>
<feature type="compositionally biased region" description="Basic and acidic residues" evidence="3">
    <location>
        <begin position="62"/>
        <end position="74"/>
    </location>
</feature>
<protein>
    <submittedName>
        <fullName evidence="5">Tetratricopeptide repeat protein</fullName>
    </submittedName>
</protein>
<organism evidence="5 6">
    <name type="scientific">Treponema pedis</name>
    <dbReference type="NCBI Taxonomy" id="409322"/>
    <lineage>
        <taxon>Bacteria</taxon>
        <taxon>Pseudomonadati</taxon>
        <taxon>Spirochaetota</taxon>
        <taxon>Spirochaetia</taxon>
        <taxon>Spirochaetales</taxon>
        <taxon>Treponemataceae</taxon>
        <taxon>Treponema</taxon>
    </lineage>
</organism>
<dbReference type="Proteomes" id="UP000593915">
    <property type="component" value="Chromosome"/>
</dbReference>
<accession>A0A7S7AXL6</accession>
<feature type="compositionally biased region" description="Acidic residues" evidence="3">
    <location>
        <begin position="371"/>
        <end position="382"/>
    </location>
</feature>
<dbReference type="Gene3D" id="1.25.40.10">
    <property type="entry name" value="Tetratricopeptide repeat domain"/>
    <property type="match status" value="3"/>
</dbReference>
<dbReference type="InterPro" id="IPR019734">
    <property type="entry name" value="TPR_rpt"/>
</dbReference>
<gene>
    <name evidence="5" type="ORF">IFE08_04990</name>
</gene>
<keyword evidence="2" id="KW-0802">TPR repeat</keyword>
<dbReference type="PANTHER" id="PTHR44943">
    <property type="entry name" value="CELLULOSE SYNTHASE OPERON PROTEIN C"/>
    <property type="match status" value="1"/>
</dbReference>
<proteinExistence type="predicted"/>
<sequence length="1167" mass="132569">MPGIKELEKFKNELRGIANEPEIMANWGEKYEEIPLPKEAPVPDVNVDDLLGGIVLDNLDKQEDKAADKEKVADLDNPTDFNNIENEDIRNTDTENLPDLTDLDNIGDFSQDTVLSQDIPEMPETAETSNLDSPADTPDLSNTFEMPSFDAFSKNGETIESPSESKDNQMQEISLFMEERDEEDEPDTGKFNDMVSGLNLDSFGEQENQKNPADEKNNTADLDSDVPDVPEALLSGFGEMVEEARKNPDKEDSSFPDFSIDEPINTKSDFGEKDIPEIETLSDADEPEELKEEDDESLTSVSETEDYLPPTDIEPEDYVYSNVETSEPSGFDMPDISDSGLEDLDVEEISSPTAEDTDIGNFTVPDISDSGLEDFEMPDTDSSDTSGNFKSGEPSSVQLENFDIGDLTPSIETDYSDTETEGSLASENETYNASQTAPPDFSGIDIPDLDEHTAFAIDDDVLNTDMGGGMDEFSVPESFTQFSPDKGFKFFDSKKTISEEEYEGKIPLSISESDYDKLIERISSFPLNVRLEIEDYLANGDDTELNKMEIVHLIISGVSLKKIAAKLEGILEKPITIPKGFDKKSYDEYEKEKKSFKYRFMHKILPAAILTAITAVLVFSILVLVWQFIYKPVTAEGIYKNGFAGIENGQYENAIKLFDEAGTYKKKRSWYFKFANAFRAKKQFLSAEAIYKRLLFDFNHDVQGGIEYADMLSTDLRNYEKAEEVLRRSVLDYHINDKNALLALGDVYLDWADEDSEKYENARKTFVSIINMYGENNTVLGRMMRYFIRTDNLAEVLPLKEHFLNTKFDKDELIELSGYLLEKRYEPKPSDSDKLRSQIEDLRELLERAIKTAPESPEANYNLGRFFIHNYKPEAAKVYLETAVKLYQDSIKMTPKRVIRELDSMRLYGELLSNDKRYNEAQEIYAKALSKYEDYTAQKRVYPSNIIGKLYADYGDISYFVSGDYDSALNAYEKASQELNNTPSIQYRIGYIHYQKENYIDAMTAMTLAYTEKPNDRNLLYGFGNVLFKRGNYFASQAYYERLMELLEAERIRKGIVFPQSRVDHAEFVENYMQTANNLGVVLNRIAVQNGDSNKNGRAISLLGESTRAWDALNRNPETMIRSKAVNLAYANIQNIVKPRSLFTPEIYSDIPKTLENEKVLQQLEDR</sequence>
<name>A0A7S7AXL6_9SPIR</name>
<dbReference type="InterPro" id="IPR058123">
    <property type="entry name" value="FlcA_N"/>
</dbReference>
<feature type="region of interest" description="Disordered" evidence="3">
    <location>
        <begin position="62"/>
        <end position="439"/>
    </location>
</feature>
<evidence type="ECO:0000256" key="3">
    <source>
        <dbReference type="SAM" id="MobiDB-lite"/>
    </source>
</evidence>
<dbReference type="InterPro" id="IPR051685">
    <property type="entry name" value="Ycf3/AcsC/BcsC/TPR_MFPF"/>
</dbReference>
<evidence type="ECO:0000256" key="4">
    <source>
        <dbReference type="SAM" id="Phobius"/>
    </source>
</evidence>
<evidence type="ECO:0000313" key="6">
    <source>
        <dbReference type="Proteomes" id="UP000593915"/>
    </source>
</evidence>
<feature type="transmembrane region" description="Helical" evidence="4">
    <location>
        <begin position="604"/>
        <end position="629"/>
    </location>
</feature>
<evidence type="ECO:0000313" key="5">
    <source>
        <dbReference type="EMBL" id="QOW61731.1"/>
    </source>
</evidence>
<keyword evidence="4" id="KW-1133">Transmembrane helix</keyword>
<keyword evidence="1" id="KW-0677">Repeat</keyword>
<dbReference type="NCBIfam" id="NF047372">
    <property type="entry name" value="FlcA_NTERM"/>
    <property type="match status" value="1"/>
</dbReference>
<dbReference type="RefSeq" id="WP_194077268.1">
    <property type="nucleotide sequence ID" value="NZ_CP061839.1"/>
</dbReference>
<dbReference type="InterPro" id="IPR058109">
    <property type="entry name" value="FlcA_C"/>
</dbReference>
<feature type="compositionally biased region" description="Acidic residues" evidence="3">
    <location>
        <begin position="280"/>
        <end position="297"/>
    </location>
</feature>
<dbReference type="EMBL" id="CP061839">
    <property type="protein sequence ID" value="QOW61731.1"/>
    <property type="molecule type" value="Genomic_DNA"/>
</dbReference>
<feature type="compositionally biased region" description="Polar residues" evidence="3">
    <location>
        <begin position="383"/>
        <end position="399"/>
    </location>
</feature>
<dbReference type="SUPFAM" id="SSF48452">
    <property type="entry name" value="TPR-like"/>
    <property type="match status" value="2"/>
</dbReference>
<evidence type="ECO:0000256" key="1">
    <source>
        <dbReference type="ARBA" id="ARBA00022737"/>
    </source>
</evidence>
<keyword evidence="4" id="KW-0472">Membrane</keyword>
<dbReference type="AlphaFoldDB" id="A0A7S7AXL6"/>
<reference evidence="5 6" key="1">
    <citation type="submission" date="2020-09" db="EMBL/GenBank/DDBJ databases">
        <title>Characterization of Treponema spp. from bovine digital dermatitis in Korea.</title>
        <authorList>
            <person name="Espiritu H.M."/>
            <person name="Cho Y.I."/>
            <person name="Mamuad L."/>
        </authorList>
    </citation>
    <scope>NUCLEOTIDE SEQUENCE [LARGE SCALE GENOMIC DNA]</scope>
    <source>
        <strain evidence="5 6">KS1</strain>
    </source>
</reference>
<dbReference type="PANTHER" id="PTHR44943:SF8">
    <property type="entry name" value="TPR REPEAT-CONTAINING PROTEIN MJ0263"/>
    <property type="match status" value="1"/>
</dbReference>
<dbReference type="NCBIfam" id="NF047371">
    <property type="entry name" value="FlcA_CTERM"/>
    <property type="match status" value="1"/>
</dbReference>
<feature type="compositionally biased region" description="Polar residues" evidence="3">
    <location>
        <begin position="421"/>
        <end position="437"/>
    </location>
</feature>
<dbReference type="InterPro" id="IPR011990">
    <property type="entry name" value="TPR-like_helical_dom_sf"/>
</dbReference>
<feature type="compositionally biased region" description="Basic and acidic residues" evidence="3">
    <location>
        <begin position="242"/>
        <end position="253"/>
    </location>
</feature>
<keyword evidence="4" id="KW-0812">Transmembrane</keyword>
<dbReference type="SMART" id="SM00028">
    <property type="entry name" value="TPR"/>
    <property type="match status" value="5"/>
</dbReference>